<protein>
    <submittedName>
        <fullName evidence="4">Amino acid deaminase</fullName>
    </submittedName>
</protein>
<dbReference type="Proteomes" id="UP000319828">
    <property type="component" value="Unassembled WGS sequence"/>
</dbReference>
<evidence type="ECO:0000313" key="4">
    <source>
        <dbReference type="EMBL" id="TVO38201.1"/>
    </source>
</evidence>
<evidence type="ECO:0000259" key="3">
    <source>
        <dbReference type="SMART" id="SM01119"/>
    </source>
</evidence>
<reference evidence="4 5" key="1">
    <citation type="submission" date="2019-07" db="EMBL/GenBank/DDBJ databases">
        <title>The draft genome sequence of Vibrio algivorus M1486.</title>
        <authorList>
            <person name="Meng X."/>
        </authorList>
    </citation>
    <scope>NUCLEOTIDE SEQUENCE [LARGE SCALE GENOMIC DNA]</scope>
    <source>
        <strain evidence="4 5">M1486</strain>
    </source>
</reference>
<dbReference type="AlphaFoldDB" id="A0A557PC11"/>
<dbReference type="InterPro" id="IPR026956">
    <property type="entry name" value="D-ser_dehydrat-like_dom"/>
</dbReference>
<comment type="similarity">
    <text evidence="1">Belongs to the DSD1 family.</text>
</comment>
<accession>A0A557PC11</accession>
<dbReference type="RefSeq" id="WP_144387650.1">
    <property type="nucleotide sequence ID" value="NZ_CANNCB010000005.1"/>
</dbReference>
<dbReference type="InterPro" id="IPR051466">
    <property type="entry name" value="D-amino_acid_metab_enzyme"/>
</dbReference>
<dbReference type="Gene3D" id="3.20.20.10">
    <property type="entry name" value="Alanine racemase"/>
    <property type="match status" value="1"/>
</dbReference>
<proteinExistence type="inferred from homology"/>
<sequence length="420" mass="47339">MHHKNENNNHVEFLKNQKGMPAFQQNNGRYNLINEEVSLPCTTLKMSAVENNIAWMKHFAKQFNVQLAPHGKTSLTPAIISKQLEAGSWGMTMATIQQAFVAKQCGAKNIILANQLIGKANFELAYQLISQSECQLYICIDSLKNAQALSKFFSEKKQPLNVLIEIGVDGGRCGVREPQTALELATFISNDEYLSLQGIEFYEGVIHGANEEKEIKEFLDSIVLIANDYQQQALFNTSTPILTGAGSAFYDLVTEMLMSVSDHFIKIIRPGCYISHDRGIYQQAQNKVRERIQQSDILNKDLPGDLISAIEVWAYVQSRPEPNKAIVNVGKRDVAFDTELPMIEKVYRNVESLDINLDGIQTTDVMDQHMFVKIPTDCQLDVGDIVVLSTSHPCITFDKWRQIALVDDHGYVTEWVKTEF</sequence>
<dbReference type="InterPro" id="IPR029066">
    <property type="entry name" value="PLP-binding_barrel"/>
</dbReference>
<feature type="domain" description="D-serine dehydratase-like" evidence="3">
    <location>
        <begin position="309"/>
        <end position="407"/>
    </location>
</feature>
<keyword evidence="2" id="KW-0456">Lyase</keyword>
<dbReference type="PANTHER" id="PTHR28004">
    <property type="entry name" value="ZGC:162816-RELATED"/>
    <property type="match status" value="1"/>
</dbReference>
<dbReference type="CDD" id="cd06818">
    <property type="entry name" value="PLPDE_III_cryptic_DSD"/>
    <property type="match status" value="1"/>
</dbReference>
<evidence type="ECO:0000256" key="2">
    <source>
        <dbReference type="ARBA" id="ARBA00023239"/>
    </source>
</evidence>
<gene>
    <name evidence="4" type="ORF">FOF44_05010</name>
</gene>
<dbReference type="OrthoDB" id="9811417at2"/>
<dbReference type="PANTHER" id="PTHR28004:SF8">
    <property type="entry name" value="D-SERINE DEAMINASE"/>
    <property type="match status" value="1"/>
</dbReference>
<name>A0A557PC11_9VIBR</name>
<dbReference type="SMART" id="SM01119">
    <property type="entry name" value="D-ser_dehydrat"/>
    <property type="match status" value="1"/>
</dbReference>
<dbReference type="InterPro" id="IPR001608">
    <property type="entry name" value="Ala_racemase_N"/>
</dbReference>
<evidence type="ECO:0000256" key="1">
    <source>
        <dbReference type="ARBA" id="ARBA00005323"/>
    </source>
</evidence>
<comment type="caution">
    <text evidence="4">The sequence shown here is derived from an EMBL/GenBank/DDBJ whole genome shotgun (WGS) entry which is preliminary data.</text>
</comment>
<dbReference type="Gene3D" id="2.40.37.20">
    <property type="entry name" value="D-serine dehydratase-like domain"/>
    <property type="match status" value="1"/>
</dbReference>
<organism evidence="4 5">
    <name type="scientific">Vibrio algivorus</name>
    <dbReference type="NCBI Taxonomy" id="1667024"/>
    <lineage>
        <taxon>Bacteria</taxon>
        <taxon>Pseudomonadati</taxon>
        <taxon>Pseudomonadota</taxon>
        <taxon>Gammaproteobacteria</taxon>
        <taxon>Vibrionales</taxon>
        <taxon>Vibrionaceae</taxon>
        <taxon>Vibrio</taxon>
    </lineage>
</organism>
<dbReference type="GO" id="GO:0016829">
    <property type="term" value="F:lyase activity"/>
    <property type="evidence" value="ECO:0007669"/>
    <property type="project" value="UniProtKB-KW"/>
</dbReference>
<dbReference type="InterPro" id="IPR042208">
    <property type="entry name" value="D-ser_dehydrat-like_sf"/>
</dbReference>
<dbReference type="SUPFAM" id="SSF51419">
    <property type="entry name" value="PLP-binding barrel"/>
    <property type="match status" value="1"/>
</dbReference>
<evidence type="ECO:0000313" key="5">
    <source>
        <dbReference type="Proteomes" id="UP000319828"/>
    </source>
</evidence>
<dbReference type="Pfam" id="PF14031">
    <property type="entry name" value="D-ser_dehydrat"/>
    <property type="match status" value="1"/>
</dbReference>
<dbReference type="Pfam" id="PF01168">
    <property type="entry name" value="Ala_racemase_N"/>
    <property type="match status" value="1"/>
</dbReference>
<dbReference type="EMBL" id="VMKJ01000006">
    <property type="protein sequence ID" value="TVO38201.1"/>
    <property type="molecule type" value="Genomic_DNA"/>
</dbReference>